<dbReference type="SUPFAM" id="SSF53474">
    <property type="entry name" value="alpha/beta-Hydrolases"/>
    <property type="match status" value="1"/>
</dbReference>
<dbReference type="Pfam" id="PF00975">
    <property type="entry name" value="Thioesterase"/>
    <property type="match status" value="1"/>
</dbReference>
<evidence type="ECO:0000313" key="3">
    <source>
        <dbReference type="EMBL" id="AOA57306.1"/>
    </source>
</evidence>
<feature type="domain" description="Thioesterase" evidence="2">
    <location>
        <begin position="2"/>
        <end position="230"/>
    </location>
</feature>
<dbReference type="GO" id="GO:0008610">
    <property type="term" value="P:lipid biosynthetic process"/>
    <property type="evidence" value="ECO:0007669"/>
    <property type="project" value="TreeGrafter"/>
</dbReference>
<gene>
    <name evidence="3" type="ORF">BFG52_02325</name>
</gene>
<dbReference type="Gene3D" id="3.40.50.1820">
    <property type="entry name" value="alpha/beta hydrolase"/>
    <property type="match status" value="1"/>
</dbReference>
<reference evidence="3 4" key="1">
    <citation type="submission" date="2016-08" db="EMBL/GenBank/DDBJ databases">
        <authorList>
            <person name="Seilhamer J.J."/>
        </authorList>
    </citation>
    <scope>NUCLEOTIDE SEQUENCE [LARGE SCALE GENOMIC DNA]</scope>
    <source>
        <strain evidence="3 4">BRTC-1</strain>
    </source>
</reference>
<proteinExistence type="inferred from homology"/>
<sequence>MFCLPSAGGSASMYRNWQHHPAATPFEIIPLEYPGHGLKITQQLIYHPEHLAEHLCQEILNYAIADDFILFGHSVGASLLWRIEAKLRHEPIYQKLRLLVISSRPAPYYLKQMQKYTDLDDQQLLRVLQHYNHFPDEIRSNPSALAFFLKIIRNDLHLSDAMLNDEISISSKAVMSVYGQQDPFIPQPAMMQDWQAYSTQWRQCHILTGDHFYFLEPDNLNQLLSVITEQLQQITS</sequence>
<dbReference type="EMBL" id="CP016895">
    <property type="protein sequence ID" value="AOA57306.1"/>
    <property type="molecule type" value="Genomic_DNA"/>
</dbReference>
<dbReference type="PANTHER" id="PTHR11487:SF0">
    <property type="entry name" value="S-ACYL FATTY ACID SYNTHASE THIOESTERASE, MEDIUM CHAIN"/>
    <property type="match status" value="1"/>
</dbReference>
<dbReference type="Proteomes" id="UP000093391">
    <property type="component" value="Chromosome"/>
</dbReference>
<dbReference type="KEGG" id="ala:BFG52_02325"/>
<organism evidence="3 4">
    <name type="scientific">Acinetobacter larvae</name>
    <dbReference type="NCBI Taxonomy" id="1789224"/>
    <lineage>
        <taxon>Bacteria</taxon>
        <taxon>Pseudomonadati</taxon>
        <taxon>Pseudomonadota</taxon>
        <taxon>Gammaproteobacteria</taxon>
        <taxon>Moraxellales</taxon>
        <taxon>Moraxellaceae</taxon>
        <taxon>Acinetobacter</taxon>
    </lineage>
</organism>
<evidence type="ECO:0000259" key="2">
    <source>
        <dbReference type="Pfam" id="PF00975"/>
    </source>
</evidence>
<dbReference type="PANTHER" id="PTHR11487">
    <property type="entry name" value="THIOESTERASE"/>
    <property type="match status" value="1"/>
</dbReference>
<comment type="similarity">
    <text evidence="1">Belongs to the thioesterase family.</text>
</comment>
<evidence type="ECO:0000313" key="4">
    <source>
        <dbReference type="Proteomes" id="UP000093391"/>
    </source>
</evidence>
<evidence type="ECO:0000256" key="1">
    <source>
        <dbReference type="ARBA" id="ARBA00007169"/>
    </source>
</evidence>
<name>A0A1B2LWI1_9GAMM</name>
<keyword evidence="4" id="KW-1185">Reference proteome</keyword>
<dbReference type="InterPro" id="IPR012223">
    <property type="entry name" value="TEII"/>
</dbReference>
<dbReference type="InterPro" id="IPR001031">
    <property type="entry name" value="Thioesterase"/>
</dbReference>
<dbReference type="AlphaFoldDB" id="A0A1B2LWI1"/>
<accession>A0A1B2LWI1</accession>
<dbReference type="InterPro" id="IPR029058">
    <property type="entry name" value="AB_hydrolase_fold"/>
</dbReference>
<protein>
    <recommendedName>
        <fullName evidence="2">Thioesterase domain-containing protein</fullName>
    </recommendedName>
</protein>
<dbReference type="STRING" id="1789224.BFG52_02325"/>